<dbReference type="Gene3D" id="3.40.1090.10">
    <property type="entry name" value="Cytosolic phospholipase A2 catalytic domain"/>
    <property type="match status" value="2"/>
</dbReference>
<keyword evidence="1 2" id="KW-0443">Lipid metabolism</keyword>
<dbReference type="InterPro" id="IPR002641">
    <property type="entry name" value="PNPLA_dom"/>
</dbReference>
<organism evidence="4 5">
    <name type="scientific">Marinicrinis sediminis</name>
    <dbReference type="NCBI Taxonomy" id="1652465"/>
    <lineage>
        <taxon>Bacteria</taxon>
        <taxon>Bacillati</taxon>
        <taxon>Bacillota</taxon>
        <taxon>Bacilli</taxon>
        <taxon>Bacillales</taxon>
        <taxon>Paenibacillaceae</taxon>
    </lineage>
</organism>
<dbReference type="PANTHER" id="PTHR46394">
    <property type="entry name" value="ANNEXIN"/>
    <property type="match status" value="1"/>
</dbReference>
<protein>
    <submittedName>
        <fullName evidence="4">Patatin-like phospholipase family protein</fullName>
    </submittedName>
</protein>
<comment type="caution">
    <text evidence="2">Lacks conserved residue(s) required for the propagation of feature annotation.</text>
</comment>
<dbReference type="InterPro" id="IPR052580">
    <property type="entry name" value="Lipid_Hydrolase"/>
</dbReference>
<feature type="short sequence motif" description="DGA/G" evidence="2">
    <location>
        <begin position="198"/>
        <end position="200"/>
    </location>
</feature>
<dbReference type="PROSITE" id="PS51635">
    <property type="entry name" value="PNPLA"/>
    <property type="match status" value="1"/>
</dbReference>
<reference evidence="5" key="1">
    <citation type="journal article" date="2019" name="Int. J. Syst. Evol. Microbiol.">
        <title>The Global Catalogue of Microorganisms (GCM) 10K type strain sequencing project: providing services to taxonomists for standard genome sequencing and annotation.</title>
        <authorList>
            <consortium name="The Broad Institute Genomics Platform"/>
            <consortium name="The Broad Institute Genome Sequencing Center for Infectious Disease"/>
            <person name="Wu L."/>
            <person name="Ma J."/>
        </authorList>
    </citation>
    <scope>NUCLEOTIDE SEQUENCE [LARGE SCALE GENOMIC DNA]</scope>
    <source>
        <strain evidence="5">KCTC 33676</strain>
    </source>
</reference>
<evidence type="ECO:0000313" key="5">
    <source>
        <dbReference type="Proteomes" id="UP001597497"/>
    </source>
</evidence>
<accession>A0ABW5RDG1</accession>
<evidence type="ECO:0000259" key="3">
    <source>
        <dbReference type="PROSITE" id="PS51635"/>
    </source>
</evidence>
<feature type="domain" description="PNPLA" evidence="3">
    <location>
        <begin position="5"/>
        <end position="211"/>
    </location>
</feature>
<feature type="active site" description="Proton acceptor" evidence="2">
    <location>
        <position position="198"/>
    </location>
</feature>
<evidence type="ECO:0000313" key="4">
    <source>
        <dbReference type="EMBL" id="MFD2672746.1"/>
    </source>
</evidence>
<dbReference type="InterPro" id="IPR016035">
    <property type="entry name" value="Acyl_Trfase/lysoPLipase"/>
</dbReference>
<evidence type="ECO:0000256" key="1">
    <source>
        <dbReference type="ARBA" id="ARBA00023098"/>
    </source>
</evidence>
<dbReference type="EMBL" id="JBHUMM010000043">
    <property type="protein sequence ID" value="MFD2672746.1"/>
    <property type="molecule type" value="Genomic_DNA"/>
</dbReference>
<dbReference type="CDD" id="cd07207">
    <property type="entry name" value="Pat_ExoU_VipD_like"/>
    <property type="match status" value="1"/>
</dbReference>
<keyword evidence="2" id="KW-0378">Hydrolase</keyword>
<proteinExistence type="predicted"/>
<keyword evidence="5" id="KW-1185">Reference proteome</keyword>
<gene>
    <name evidence="4" type="ORF">ACFSUC_14355</name>
</gene>
<evidence type="ECO:0000256" key="2">
    <source>
        <dbReference type="PROSITE-ProRule" id="PRU01161"/>
    </source>
</evidence>
<feature type="active site" description="Nucleophile" evidence="2">
    <location>
        <position position="38"/>
    </location>
</feature>
<dbReference type="SUPFAM" id="SSF52151">
    <property type="entry name" value="FabD/lysophospholipase-like"/>
    <property type="match status" value="1"/>
</dbReference>
<dbReference type="Pfam" id="PF01734">
    <property type="entry name" value="Patatin"/>
    <property type="match status" value="1"/>
</dbReference>
<dbReference type="Proteomes" id="UP001597497">
    <property type="component" value="Unassembled WGS sequence"/>
</dbReference>
<dbReference type="PANTHER" id="PTHR46394:SF1">
    <property type="entry name" value="PNPLA DOMAIN-CONTAINING PROTEIN"/>
    <property type="match status" value="1"/>
</dbReference>
<comment type="caution">
    <text evidence="4">The sequence shown here is derived from an EMBL/GenBank/DDBJ whole genome shotgun (WGS) entry which is preliminary data.</text>
</comment>
<sequence>MKCNAVFEGGGVKAIALVGAVKAAEEHGIKFEHVAGTSSGSIIASFLAAGYNADEMKDMILEMPFSQFIKKSWLHRIALGHVVRLFWKKGLYSGHKLEEWVKETLKEKGIHTFSNIKPGRLQIIASDISNGKILILPQDIQRFGIQPAKLEVSRAIRMSSSIPYFFDPVMIKKPPSIHVKGRWRKKKPFSGEYVYIVDGAILSNFPLWLFDRKDITRFHQHPTIGFQLVGQHEGKAHRIKGPLSMFQALFSTMMDAHDERYIEMENRFRTIKVPTLNVRTTQFDLSREKSLELYEAGYQAGKEFFMRWSYEQYMEHYQKYVVTLHSSRHFRRR</sequence>
<name>A0ABW5RDG1_9BACL</name>
<keyword evidence="2" id="KW-0442">Lipid degradation</keyword>
<feature type="short sequence motif" description="GXSXG" evidence="2">
    <location>
        <begin position="36"/>
        <end position="40"/>
    </location>
</feature>
<dbReference type="RefSeq" id="WP_379930309.1">
    <property type="nucleotide sequence ID" value="NZ_JBHUMM010000043.1"/>
</dbReference>